<feature type="compositionally biased region" description="Basic residues" evidence="2">
    <location>
        <begin position="503"/>
        <end position="512"/>
    </location>
</feature>
<feature type="transmembrane region" description="Helical" evidence="3">
    <location>
        <begin position="585"/>
        <end position="605"/>
    </location>
</feature>
<dbReference type="EMBL" id="KB706547">
    <property type="protein sequence ID" value="EMR66964.1"/>
    <property type="molecule type" value="Genomic_DNA"/>
</dbReference>
<keyword evidence="1" id="KW-0539">Nucleus</keyword>
<evidence type="ECO:0000256" key="1">
    <source>
        <dbReference type="ARBA" id="ARBA00023242"/>
    </source>
</evidence>
<reference evidence="6" key="1">
    <citation type="journal article" date="2013" name="Genome Announc.">
        <title>Draft genome sequence of the grapevine dieback fungus Eutypa lata UCR-EL1.</title>
        <authorList>
            <person name="Blanco-Ulate B."/>
            <person name="Rolshausen P.E."/>
            <person name="Cantu D."/>
        </authorList>
    </citation>
    <scope>NUCLEOTIDE SEQUENCE [LARGE SCALE GENOMIC DNA]</scope>
    <source>
        <strain evidence="6">UCR-EL1</strain>
    </source>
</reference>
<proteinExistence type="predicted"/>
<feature type="region of interest" description="Disordered" evidence="2">
    <location>
        <begin position="58"/>
        <end position="86"/>
    </location>
</feature>
<dbReference type="PANTHER" id="PTHR46910:SF5">
    <property type="entry name" value="ZN(II)2CYS6 TRANSCRIPTION FACTOR (EUROFUNG)"/>
    <property type="match status" value="1"/>
</dbReference>
<evidence type="ECO:0000256" key="3">
    <source>
        <dbReference type="SAM" id="Phobius"/>
    </source>
</evidence>
<evidence type="ECO:0000259" key="4">
    <source>
        <dbReference type="SMART" id="SM00906"/>
    </source>
</evidence>
<keyword evidence="3" id="KW-0812">Transmembrane</keyword>
<organism evidence="5 6">
    <name type="scientific">Eutypa lata (strain UCR-EL1)</name>
    <name type="common">Grapevine dieback disease fungus</name>
    <name type="synonym">Eutypa armeniacae</name>
    <dbReference type="NCBI Taxonomy" id="1287681"/>
    <lineage>
        <taxon>Eukaryota</taxon>
        <taxon>Fungi</taxon>
        <taxon>Dikarya</taxon>
        <taxon>Ascomycota</taxon>
        <taxon>Pezizomycotina</taxon>
        <taxon>Sordariomycetes</taxon>
        <taxon>Xylariomycetidae</taxon>
        <taxon>Xylariales</taxon>
        <taxon>Diatrypaceae</taxon>
        <taxon>Eutypa</taxon>
    </lineage>
</organism>
<dbReference type="GO" id="GO:0006351">
    <property type="term" value="P:DNA-templated transcription"/>
    <property type="evidence" value="ECO:0007669"/>
    <property type="project" value="InterPro"/>
</dbReference>
<keyword evidence="3" id="KW-1133">Transmembrane helix</keyword>
<evidence type="ECO:0000256" key="2">
    <source>
        <dbReference type="SAM" id="MobiDB-lite"/>
    </source>
</evidence>
<dbReference type="InterPro" id="IPR050987">
    <property type="entry name" value="AtrR-like"/>
</dbReference>
<accession>M7SKT5</accession>
<protein>
    <submittedName>
        <fullName evidence="5">Putative fungal specific transcription factor domain protein</fullName>
    </submittedName>
</protein>
<dbReference type="CDD" id="cd12148">
    <property type="entry name" value="fungal_TF_MHR"/>
    <property type="match status" value="1"/>
</dbReference>
<dbReference type="OMA" id="CKPSLCW"/>
<evidence type="ECO:0000313" key="5">
    <source>
        <dbReference type="EMBL" id="EMR66964.1"/>
    </source>
</evidence>
<dbReference type="InterPro" id="IPR007219">
    <property type="entry name" value="XnlR_reg_dom"/>
</dbReference>
<keyword evidence="6" id="KW-1185">Reference proteome</keyword>
<feature type="compositionally biased region" description="Low complexity" evidence="2">
    <location>
        <begin position="469"/>
        <end position="502"/>
    </location>
</feature>
<dbReference type="HOGENOM" id="CLU_009377_1_1_1"/>
<dbReference type="STRING" id="1287681.M7SKT5"/>
<feature type="domain" description="Xylanolytic transcriptional activator regulatory" evidence="4">
    <location>
        <begin position="294"/>
        <end position="367"/>
    </location>
</feature>
<dbReference type="GO" id="GO:0008270">
    <property type="term" value="F:zinc ion binding"/>
    <property type="evidence" value="ECO:0007669"/>
    <property type="project" value="InterPro"/>
</dbReference>
<dbReference type="OrthoDB" id="103819at2759"/>
<evidence type="ECO:0000313" key="6">
    <source>
        <dbReference type="Proteomes" id="UP000012174"/>
    </source>
</evidence>
<sequence length="747" mass="82409">MWETSFERKIDQIEERLGGIERLLQNLISTNSAVGPGVGIPGTSVSEISRLTSSNLSLHKRMPSSREGGLDEDEDDETTPSTCLGPEDDETFEGNSSLAAHTAFASDFLRSAVERTSILGQGTSPKIDDALSALRHIVDMQNKTSTPQESRRSPARVNLKDLPMPPMSLVVDKLREMKHADSPAPAMQTIIYAFTDIDRFTDRCRRVYFATDDPSEGTFIIVNAGLASLYFEAAVNASDPAERARYDACRAMCARNLEIALGQLNLMMPATLENIEALLMGVNFAVDLSRPSMAWILTSRAVHMCRTLGLHQASSSGGDNDPDETTDKRLIFWCTYMLDKGLSLRMGRASSLQDYDISQPPVIERAYAPYPGREVLTLWIRHARCQGRLYERLYSPAALLQQDIGARIEQVGILSAEINELLAETLELLRRMGEKERREEEQDQQQGGGGRQQQQQQQQQPLPKSRSSAAAAAAATVGESPSLFSSSSTSASPPNAAAAATAAKKHRHKHPRLHSTETQLYVYILKSDEVSYLSSLTLAYRALPPLGARSRTFADECIDAAREAMRSHQETMNMVEDEALKIGHLHWTIIYAPFIPFIVIFCLVIETNDAEDLQRLADFVKSLEVAKDVSPSVGQLHHLCQVLYNIALLYVEAKAQQPINQDMAPLGNEFDMYFSQLGFMPNTTAPAATTTTDHTMTNAADLGGIDDQTRSMAQTTQQLGDWFSGNNYMLGLLEEDLSGINAFGYPA</sequence>
<dbReference type="GO" id="GO:0003677">
    <property type="term" value="F:DNA binding"/>
    <property type="evidence" value="ECO:0007669"/>
    <property type="project" value="InterPro"/>
</dbReference>
<dbReference type="AlphaFoldDB" id="M7SKT5"/>
<dbReference type="KEGG" id="ela:UCREL1_6040"/>
<dbReference type="Pfam" id="PF04082">
    <property type="entry name" value="Fungal_trans"/>
    <property type="match status" value="1"/>
</dbReference>
<dbReference type="eggNOG" id="ENOG502RYZ8">
    <property type="taxonomic scope" value="Eukaryota"/>
</dbReference>
<dbReference type="Proteomes" id="UP000012174">
    <property type="component" value="Unassembled WGS sequence"/>
</dbReference>
<dbReference type="GO" id="GO:0003700">
    <property type="term" value="F:DNA-binding transcription factor activity"/>
    <property type="evidence" value="ECO:0007669"/>
    <property type="project" value="InterPro"/>
</dbReference>
<dbReference type="PANTHER" id="PTHR46910">
    <property type="entry name" value="TRANSCRIPTION FACTOR PDR1"/>
    <property type="match status" value="1"/>
</dbReference>
<gene>
    <name evidence="5" type="ORF">UCREL1_6040</name>
</gene>
<feature type="region of interest" description="Disordered" evidence="2">
    <location>
        <begin position="433"/>
        <end position="512"/>
    </location>
</feature>
<name>M7SKT5_EUTLA</name>
<keyword evidence="3" id="KW-0472">Membrane</keyword>
<dbReference type="SMART" id="SM00906">
    <property type="entry name" value="Fungal_trans"/>
    <property type="match status" value="1"/>
</dbReference>